<sequence length="904" mass="103672">MVKGQRMVMALREYYAERQRSSQSVEQASIQESTFGVNLVTNSLLHDTTLTYAENDWALEYITITRIQPLLEAFDDDSSSLVSIGEVNTFTEAKPHDWSLPKWMAFWTAGFPLSLKRYYNLIQVLLWHIDQQVPNGLQANKQCTKLFVSDIIITNYIDRLLAGVDDAVDAISDDGDLYERFEGFIVSEEERMQKPLQTLKYRIDAENTLRTVTGPGRLEKYIMPLLYLLFVRVYQISKRALTTVIDPKEICNVLDSFYTLQYAISARAEHLKVLCRLQNLDPRDQLKRICHGIFYYIGFEDDWPKSRYWSKMHLNREVSVVRDIRFKSVLSNSTYADMKTIGEMTSGEPSYSNVSDVVDLKVYEDIDQFVDPFASENTSPSHIWHGFYLSQFYTSTLFDTSPQGVMDFNLPDGDGTISGSGSDAFGDLSLKGRVDGKLICFNVCYISGYASKKTWRYNGELSSEMDSISGRWGPWDSDTVLQDDFYKQLQESDVQGQFQLSNKFPAIRTYVNVDADFTDSLWRTRWQLAIKAIITVLRTRKGFFSKMYLENRRHIRQQILKLLPEFVGSKTPPFDWQIADDLSDEEEEKLSALISYCSRQDVRFYRSLSACLSRRVVVHWGIYCDWENENGGRKSRRITDTRFFCLDCLKIDSSFGMLDLCDKHMDLEVDRTADDTHHISSHDLLQLRFCCPRRAEIPLAKASLDIAKQLHIEDFEGHAHRICLVCESTLGRPYWYCLACPDGKFICMTCKYKLDHLHSPVLDMDFIHSSQAEEKKPEHLYQHTLILCRASYTPTPKVIDTEERLADVSGRLEAMGTRIDSLESTIQSLKSLNAGIMERLESVLSGLADMVVPVNTPRYIHQGKVDETDALGEEESEVDTKAESASARASVEHAQIHESSESDL</sequence>
<dbReference type="OrthoDB" id="2122982at2759"/>
<reference evidence="2 3" key="1">
    <citation type="journal article" date="2020" name="ISME J.">
        <title>Uncovering the hidden diversity of litter-decomposition mechanisms in mushroom-forming fungi.</title>
        <authorList>
            <person name="Floudas D."/>
            <person name="Bentzer J."/>
            <person name="Ahren D."/>
            <person name="Johansson T."/>
            <person name="Persson P."/>
            <person name="Tunlid A."/>
        </authorList>
    </citation>
    <scope>NUCLEOTIDE SEQUENCE [LARGE SCALE GENOMIC DNA]</scope>
    <source>
        <strain evidence="2 3">CBS 406.79</strain>
    </source>
</reference>
<evidence type="ECO:0008006" key="4">
    <source>
        <dbReference type="Google" id="ProtNLM"/>
    </source>
</evidence>
<accession>A0A8H5GM16</accession>
<evidence type="ECO:0000313" key="2">
    <source>
        <dbReference type="EMBL" id="KAF5367214.1"/>
    </source>
</evidence>
<dbReference type="AlphaFoldDB" id="A0A8H5GM16"/>
<dbReference type="EMBL" id="JAACJN010000145">
    <property type="protein sequence ID" value="KAF5367214.1"/>
    <property type="molecule type" value="Genomic_DNA"/>
</dbReference>
<gene>
    <name evidence="2" type="ORF">D9757_012217</name>
</gene>
<evidence type="ECO:0000313" key="3">
    <source>
        <dbReference type="Proteomes" id="UP000518752"/>
    </source>
</evidence>
<name>A0A8H5GM16_9AGAR</name>
<feature type="region of interest" description="Disordered" evidence="1">
    <location>
        <begin position="866"/>
        <end position="904"/>
    </location>
</feature>
<proteinExistence type="predicted"/>
<keyword evidence="3" id="KW-1185">Reference proteome</keyword>
<feature type="compositionally biased region" description="Basic and acidic residues" evidence="1">
    <location>
        <begin position="890"/>
        <end position="904"/>
    </location>
</feature>
<dbReference type="Proteomes" id="UP000518752">
    <property type="component" value="Unassembled WGS sequence"/>
</dbReference>
<protein>
    <recommendedName>
        <fullName evidence="4">ZZ-type domain-containing protein</fullName>
    </recommendedName>
</protein>
<evidence type="ECO:0000256" key="1">
    <source>
        <dbReference type="SAM" id="MobiDB-lite"/>
    </source>
</evidence>
<feature type="compositionally biased region" description="Acidic residues" evidence="1">
    <location>
        <begin position="868"/>
        <end position="877"/>
    </location>
</feature>
<organism evidence="2 3">
    <name type="scientific">Collybiopsis confluens</name>
    <dbReference type="NCBI Taxonomy" id="2823264"/>
    <lineage>
        <taxon>Eukaryota</taxon>
        <taxon>Fungi</taxon>
        <taxon>Dikarya</taxon>
        <taxon>Basidiomycota</taxon>
        <taxon>Agaricomycotina</taxon>
        <taxon>Agaricomycetes</taxon>
        <taxon>Agaricomycetidae</taxon>
        <taxon>Agaricales</taxon>
        <taxon>Marasmiineae</taxon>
        <taxon>Omphalotaceae</taxon>
        <taxon>Collybiopsis</taxon>
    </lineage>
</organism>
<comment type="caution">
    <text evidence="2">The sequence shown here is derived from an EMBL/GenBank/DDBJ whole genome shotgun (WGS) entry which is preliminary data.</text>
</comment>